<evidence type="ECO:0000313" key="1">
    <source>
        <dbReference type="EMBL" id="CAK0793744.1"/>
    </source>
</evidence>
<organism evidence="1 2">
    <name type="scientific">Prorocentrum cordatum</name>
    <dbReference type="NCBI Taxonomy" id="2364126"/>
    <lineage>
        <taxon>Eukaryota</taxon>
        <taxon>Sar</taxon>
        <taxon>Alveolata</taxon>
        <taxon>Dinophyceae</taxon>
        <taxon>Prorocentrales</taxon>
        <taxon>Prorocentraceae</taxon>
        <taxon>Prorocentrum</taxon>
    </lineage>
</organism>
<gene>
    <name evidence="1" type="ORF">PCOR1329_LOCUS3947</name>
</gene>
<accession>A0ABN9PQK9</accession>
<reference evidence="1" key="1">
    <citation type="submission" date="2023-10" db="EMBL/GenBank/DDBJ databases">
        <authorList>
            <person name="Chen Y."/>
            <person name="Shah S."/>
            <person name="Dougan E. K."/>
            <person name="Thang M."/>
            <person name="Chan C."/>
        </authorList>
    </citation>
    <scope>NUCLEOTIDE SEQUENCE [LARGE SCALE GENOMIC DNA]</scope>
</reference>
<proteinExistence type="predicted"/>
<dbReference type="PANTHER" id="PTHR38688:SF1">
    <property type="entry name" value="FAD_NAD(P)-BINDING DOMAIN-CONTAINING PROTEIN"/>
    <property type="match status" value="1"/>
</dbReference>
<dbReference type="PRINTS" id="PR00368">
    <property type="entry name" value="FADPNR"/>
</dbReference>
<name>A0ABN9PQK9_9DINO</name>
<dbReference type="InterPro" id="IPR053275">
    <property type="entry name" value="Agnestin_monoxygenase"/>
</dbReference>
<comment type="caution">
    <text evidence="1">The sequence shown here is derived from an EMBL/GenBank/DDBJ whole genome shotgun (WGS) entry which is preliminary data.</text>
</comment>
<dbReference type="Gene3D" id="3.50.50.60">
    <property type="entry name" value="FAD/NAD(P)-binding domain"/>
    <property type="match status" value="2"/>
</dbReference>
<dbReference type="PANTHER" id="PTHR38688">
    <property type="entry name" value="PYR_REDOX_2 DOMAIN-CONTAINING PROTEIN"/>
    <property type="match status" value="1"/>
</dbReference>
<sequence>MGLPRCRRRLLGRETQGLPWVCGGVGVVHLGASRTSGATTRALLCQAGQPGSAFDVVVVGAGPAGVAAALALRGRDVAWVDPEFSGGRLARLRSVPCNTKVDLLVGPAFFGHPLLLPVMEQVEPALQALVSRAHPLPGSVDPSERGFTYLGDCKAVFDAATAGILAGGTAPIHGCVEKLTPDGGGWRATVTDASGTSSEVWARCVVLATGCRPKDSVEGACLPLEDAFVVEKLASRLRARDRVAVIGNSHSAAIVLSNLHELKQSLSLHVGNFARRPVRLAEWMPDLGTYRYTSTGLKGFGAVFGQEHMTHDSASLQISPASAFDGSEWDWTIDCTGYVPNVLPEVPGVTHYLDRCEASGQLGVERGMAGVFGVGAPWPEPPGRLWGTGLEDAEGFKSEVKGGKGTHAPTLASCSTCRGLLGGPRRHRWIRLEVLVRMHPRRGPGRSRIRTLVSPRGVVYRVPPVLREGSAGCCRD</sequence>
<dbReference type="InterPro" id="IPR036188">
    <property type="entry name" value="FAD/NAD-bd_sf"/>
</dbReference>
<dbReference type="SUPFAM" id="SSF51905">
    <property type="entry name" value="FAD/NAD(P)-binding domain"/>
    <property type="match status" value="1"/>
</dbReference>
<dbReference type="Proteomes" id="UP001189429">
    <property type="component" value="Unassembled WGS sequence"/>
</dbReference>
<dbReference type="EMBL" id="CAUYUJ010001025">
    <property type="protein sequence ID" value="CAK0793744.1"/>
    <property type="molecule type" value="Genomic_DNA"/>
</dbReference>
<keyword evidence="2" id="KW-1185">Reference proteome</keyword>
<evidence type="ECO:0008006" key="3">
    <source>
        <dbReference type="Google" id="ProtNLM"/>
    </source>
</evidence>
<evidence type="ECO:0000313" key="2">
    <source>
        <dbReference type="Proteomes" id="UP001189429"/>
    </source>
</evidence>
<dbReference type="PRINTS" id="PR00411">
    <property type="entry name" value="PNDRDTASEI"/>
</dbReference>
<protein>
    <recommendedName>
        <fullName evidence="3">FAD/NAD(P)-binding domain-containing protein</fullName>
    </recommendedName>
</protein>